<name>A0AC58HI21_DANRE</name>
<proteinExistence type="predicted"/>
<dbReference type="Proteomes" id="UP000000437">
    <property type="component" value="Chromosome 16"/>
</dbReference>
<protein>
    <submittedName>
        <fullName evidence="2">Uncharacterized protein isoform X1</fullName>
    </submittedName>
</protein>
<sequence>MMGSVQLSYFRLLNLFIAALLECGAQRPCEQPHQLNISRVQRDSMSISCLTTTHLLETLTVKLRKNNPVKDILISPASEHQKWSVSKHAGNIRLNLKDIQQTDEGLYDCEVYKDQDCLNATRFTLTVKDCTKMKSVTAVSGSAVLLPCSEHPQRNTTDKVTWKVIEGHRSTDITQYRSSSTTSNSTEKLSNPLFERAKQLENGSLVIRDSVKADDLWYRCRVNDTTCYEVKLVIKVPGLVTAKSTTLFTTVTPKIPAGHSRGNTDTTANNLTAVVMSTVVSLLTIISLIICVIVYFKKRKHINNSHTELNRPLSVYYSYVAEGYDVPLYSLVEQTSASMSTFDTRPSEALAYEPYAKCEDYQFRNE</sequence>
<dbReference type="RefSeq" id="XP_073781600.1">
    <property type="nucleotide sequence ID" value="XM_073925499.1"/>
</dbReference>
<evidence type="ECO:0000313" key="2">
    <source>
        <dbReference type="RefSeq" id="XP_073781600.1"/>
    </source>
</evidence>
<reference evidence="2" key="1">
    <citation type="submission" date="2025-08" db="UniProtKB">
        <authorList>
            <consortium name="RefSeq"/>
        </authorList>
    </citation>
    <scope>IDENTIFICATION</scope>
    <source>
        <strain evidence="2">Tuebingen</strain>
        <tissue evidence="2">Fibroblasts and whole tissue</tissue>
    </source>
</reference>
<organism evidence="1 2">
    <name type="scientific">Danio rerio</name>
    <name type="common">Zebrafish</name>
    <name type="synonym">Brachydanio rerio</name>
    <dbReference type="NCBI Taxonomy" id="7955"/>
    <lineage>
        <taxon>Eukaryota</taxon>
        <taxon>Metazoa</taxon>
        <taxon>Chordata</taxon>
        <taxon>Craniata</taxon>
        <taxon>Vertebrata</taxon>
        <taxon>Euteleostomi</taxon>
        <taxon>Actinopterygii</taxon>
        <taxon>Neopterygii</taxon>
        <taxon>Teleostei</taxon>
        <taxon>Ostariophysi</taxon>
        <taxon>Cypriniformes</taxon>
        <taxon>Danionidae</taxon>
        <taxon>Danioninae</taxon>
        <taxon>Danio</taxon>
    </lineage>
</organism>
<evidence type="ECO:0000313" key="1">
    <source>
        <dbReference type="Proteomes" id="UP000000437"/>
    </source>
</evidence>
<gene>
    <name evidence="2" type="primary">LOC101885445</name>
</gene>
<keyword evidence="1" id="KW-1185">Reference proteome</keyword>
<accession>A0AC58HI21</accession>